<dbReference type="Pfam" id="PF03403">
    <property type="entry name" value="PAF-AH_p_II"/>
    <property type="match status" value="1"/>
</dbReference>
<gene>
    <name evidence="6" type="ORF">GRF29_1g418651</name>
</gene>
<evidence type="ECO:0000256" key="1">
    <source>
        <dbReference type="ARBA" id="ARBA00013201"/>
    </source>
</evidence>
<organism evidence="6 7">
    <name type="scientific">Pseudopithomyces chartarum</name>
    <dbReference type="NCBI Taxonomy" id="1892770"/>
    <lineage>
        <taxon>Eukaryota</taxon>
        <taxon>Fungi</taxon>
        <taxon>Dikarya</taxon>
        <taxon>Ascomycota</taxon>
        <taxon>Pezizomycotina</taxon>
        <taxon>Dothideomycetes</taxon>
        <taxon>Pleosporomycetidae</taxon>
        <taxon>Pleosporales</taxon>
        <taxon>Massarineae</taxon>
        <taxon>Didymosphaeriaceae</taxon>
        <taxon>Pseudopithomyces</taxon>
    </lineage>
</organism>
<dbReference type="GO" id="GO:0003847">
    <property type="term" value="F:1-alkyl-2-acetylglycerophosphocholine esterase activity"/>
    <property type="evidence" value="ECO:0007669"/>
    <property type="project" value="UniProtKB-EC"/>
</dbReference>
<name>A0AAN6M8K3_9PLEO</name>
<evidence type="ECO:0000256" key="2">
    <source>
        <dbReference type="ARBA" id="ARBA00022801"/>
    </source>
</evidence>
<dbReference type="SUPFAM" id="SSF53474">
    <property type="entry name" value="alpha/beta-Hydrolases"/>
    <property type="match status" value="1"/>
</dbReference>
<evidence type="ECO:0000256" key="5">
    <source>
        <dbReference type="SAM" id="SignalP"/>
    </source>
</evidence>
<protein>
    <recommendedName>
        <fullName evidence="1">1-alkyl-2-acetylglycerophosphocholine esterase</fullName>
        <ecNumber evidence="1">3.1.1.47</ecNumber>
    </recommendedName>
</protein>
<dbReference type="PANTHER" id="PTHR10272">
    <property type="entry name" value="PLATELET-ACTIVATING FACTOR ACETYLHYDROLASE"/>
    <property type="match status" value="1"/>
</dbReference>
<keyword evidence="3" id="KW-0442">Lipid degradation</keyword>
<reference evidence="6 7" key="1">
    <citation type="submission" date="2021-02" db="EMBL/GenBank/DDBJ databases">
        <title>Genome assembly of Pseudopithomyces chartarum.</title>
        <authorList>
            <person name="Jauregui R."/>
            <person name="Singh J."/>
            <person name="Voisey C."/>
        </authorList>
    </citation>
    <scope>NUCLEOTIDE SEQUENCE [LARGE SCALE GENOMIC DNA]</scope>
    <source>
        <strain evidence="6 7">AGR01</strain>
    </source>
</reference>
<evidence type="ECO:0000256" key="3">
    <source>
        <dbReference type="ARBA" id="ARBA00022963"/>
    </source>
</evidence>
<dbReference type="EC" id="3.1.1.47" evidence="1"/>
<dbReference type="GO" id="GO:0016042">
    <property type="term" value="P:lipid catabolic process"/>
    <property type="evidence" value="ECO:0007669"/>
    <property type="project" value="UniProtKB-KW"/>
</dbReference>
<keyword evidence="7" id="KW-1185">Reference proteome</keyword>
<keyword evidence="5" id="KW-0732">Signal</keyword>
<feature type="signal peptide" evidence="5">
    <location>
        <begin position="1"/>
        <end position="18"/>
    </location>
</feature>
<evidence type="ECO:0000313" key="7">
    <source>
        <dbReference type="Proteomes" id="UP001280581"/>
    </source>
</evidence>
<dbReference type="Proteomes" id="UP001280581">
    <property type="component" value="Unassembled WGS sequence"/>
</dbReference>
<keyword evidence="2" id="KW-0378">Hydrolase</keyword>
<sequence length="397" mass="43277">MSISLLCLLTQFFVAASSLHLPPPTGPYNVGTKPYVLKHTTLNDPVAPKNVSKSILINVYYPTRDNAPPQRYLWPGLTDIYDAYYRLPNGTFNDITANLAHDAKPLTKKENNKLRLPTLLFGPAQGGPPSQMYAGIILEMVSKGFPVVTVDHPWEPPYMEYPDGTSFTGHEVTWDPCHSVSNTIHAYRLVDNSAILDALPQISKKLGIPLDLKRFAFFGHSLGASAALVQVLVERHRAASRDKVFLGALNLDGSLYGIAATNSSWVNTRIPTLTLGSSRYFDFTWAVFESYQTSWAKSLRILGGSNHTDYSDLIFLKQANGIAGGAGVIAAERFLEVSRTFVGAFFEMLVGKGKGVLSGSGGAVGAFPEVSFDYNNTGDPCEPAELCWLPEDAPPLC</sequence>
<evidence type="ECO:0000313" key="6">
    <source>
        <dbReference type="EMBL" id="KAK3216614.1"/>
    </source>
</evidence>
<dbReference type="InterPro" id="IPR029058">
    <property type="entry name" value="AB_hydrolase_fold"/>
</dbReference>
<comment type="caution">
    <text evidence="6">The sequence shown here is derived from an EMBL/GenBank/DDBJ whole genome shotgun (WGS) entry which is preliminary data.</text>
</comment>
<keyword evidence="4" id="KW-0443">Lipid metabolism</keyword>
<proteinExistence type="predicted"/>
<feature type="chain" id="PRO_5042874009" description="1-alkyl-2-acetylglycerophosphocholine esterase" evidence="5">
    <location>
        <begin position="19"/>
        <end position="397"/>
    </location>
</feature>
<evidence type="ECO:0000256" key="4">
    <source>
        <dbReference type="ARBA" id="ARBA00023098"/>
    </source>
</evidence>
<dbReference type="EMBL" id="WVTA01000001">
    <property type="protein sequence ID" value="KAK3216614.1"/>
    <property type="molecule type" value="Genomic_DNA"/>
</dbReference>
<accession>A0AAN6M8K3</accession>
<dbReference type="PANTHER" id="PTHR10272:SF14">
    <property type="entry name" value="PAF ACETYLHYDROLASE FAMILY PROTEIN"/>
    <property type="match status" value="1"/>
</dbReference>
<dbReference type="Gene3D" id="3.40.50.1820">
    <property type="entry name" value="alpha/beta hydrolase"/>
    <property type="match status" value="1"/>
</dbReference>
<dbReference type="AlphaFoldDB" id="A0AAN6M8K3"/>